<comment type="caution">
    <text evidence="4">The sequence shown here is derived from an EMBL/GenBank/DDBJ whole genome shotgun (WGS) entry which is preliminary data.</text>
</comment>
<dbReference type="GO" id="GO:0006633">
    <property type="term" value="P:fatty acid biosynthetic process"/>
    <property type="evidence" value="ECO:0007669"/>
    <property type="project" value="TreeGrafter"/>
</dbReference>
<evidence type="ECO:0000256" key="3">
    <source>
        <dbReference type="RuleBase" id="RU000363"/>
    </source>
</evidence>
<evidence type="ECO:0000256" key="1">
    <source>
        <dbReference type="ARBA" id="ARBA00006484"/>
    </source>
</evidence>
<keyword evidence="2 4" id="KW-0560">Oxidoreductase</keyword>
<gene>
    <name evidence="4" type="ORF">QJ036_01725</name>
</gene>
<dbReference type="InterPro" id="IPR002347">
    <property type="entry name" value="SDR_fam"/>
</dbReference>
<organism evidence="4 5">
    <name type="scientific">Fusibacillus kribbianus</name>
    <dbReference type="NCBI Taxonomy" id="3044208"/>
    <lineage>
        <taxon>Bacteria</taxon>
        <taxon>Bacillati</taxon>
        <taxon>Bacillota</taxon>
        <taxon>Clostridia</taxon>
        <taxon>Lachnospirales</taxon>
        <taxon>Lachnospiraceae</taxon>
        <taxon>Fusibacillus</taxon>
    </lineage>
</organism>
<dbReference type="CDD" id="cd05233">
    <property type="entry name" value="SDR_c"/>
    <property type="match status" value="1"/>
</dbReference>
<comment type="similarity">
    <text evidence="1 3">Belongs to the short-chain dehydrogenases/reductases (SDR) family.</text>
</comment>
<dbReference type="PANTHER" id="PTHR42760:SF133">
    <property type="entry name" value="3-OXOACYL-[ACYL-CARRIER-PROTEIN] REDUCTASE"/>
    <property type="match status" value="1"/>
</dbReference>
<evidence type="ECO:0000313" key="4">
    <source>
        <dbReference type="EMBL" id="MDI9241198.1"/>
    </source>
</evidence>
<dbReference type="EMBL" id="JASGBQ010000001">
    <property type="protein sequence ID" value="MDI9241198.1"/>
    <property type="molecule type" value="Genomic_DNA"/>
</dbReference>
<sequence>MGYDVNAANIAMLKGYVSMARPMEEMFSVKGKTAIVTGATSGLGFNIALRLLQGGANVVLAGSSQAKGDYTLPVLEEAGFGADRVIFCQTNVREEADVENLIKTADEKFGSIDIFVNSAAVWSYAHIYDLSAEEFRRVIDTNISGAFLGIKHVSKYMIEHKIEGKITLISSNCAWLPYPVFGGYPHYASSKGGVNALAIEAAKELKRYGIMVNVVAPGGMVTAGASGNMCAKDLPEEKQDEFYEELMVWQSDGQQPVDTVAIVAYAMSTPMSDGMTGEIVVADWGMSHNIVKYQPAIDQYPEEIED</sequence>
<evidence type="ECO:0000256" key="2">
    <source>
        <dbReference type="ARBA" id="ARBA00023002"/>
    </source>
</evidence>
<dbReference type="InterPro" id="IPR036291">
    <property type="entry name" value="NAD(P)-bd_dom_sf"/>
</dbReference>
<dbReference type="InterPro" id="IPR020904">
    <property type="entry name" value="Sc_DH/Rdtase_CS"/>
</dbReference>
<dbReference type="PANTHER" id="PTHR42760">
    <property type="entry name" value="SHORT-CHAIN DEHYDROGENASES/REDUCTASES FAMILY MEMBER"/>
    <property type="match status" value="1"/>
</dbReference>
<dbReference type="GO" id="GO:0016616">
    <property type="term" value="F:oxidoreductase activity, acting on the CH-OH group of donors, NAD or NADP as acceptor"/>
    <property type="evidence" value="ECO:0007669"/>
    <property type="project" value="TreeGrafter"/>
</dbReference>
<accession>A0AAP4F025</accession>
<reference evidence="4 5" key="1">
    <citation type="submission" date="2023-05" db="EMBL/GenBank/DDBJ databases">
        <title>[ruminococcus] sp. nov., isolated from a pig farm feces dump.</title>
        <authorList>
            <person name="Chang Y.-H."/>
        </authorList>
    </citation>
    <scope>NUCLEOTIDE SEQUENCE [LARGE SCALE GENOMIC DNA]</scope>
    <source>
        <strain evidence="4 5">YH-rum2234</strain>
    </source>
</reference>
<dbReference type="GO" id="GO:0008206">
    <property type="term" value="P:bile acid metabolic process"/>
    <property type="evidence" value="ECO:0007669"/>
    <property type="project" value="UniProtKB-ARBA"/>
</dbReference>
<dbReference type="Gene3D" id="3.40.50.720">
    <property type="entry name" value="NAD(P)-binding Rossmann-like Domain"/>
    <property type="match status" value="1"/>
</dbReference>
<protein>
    <submittedName>
        <fullName evidence="4">SDR family oxidoreductase</fullName>
        <ecNumber evidence="4">1.-.-.-</ecNumber>
    </submittedName>
</protein>
<evidence type="ECO:0000313" key="5">
    <source>
        <dbReference type="Proteomes" id="UP001300383"/>
    </source>
</evidence>
<proteinExistence type="inferred from homology"/>
<dbReference type="GO" id="GO:0048038">
    <property type="term" value="F:quinone binding"/>
    <property type="evidence" value="ECO:0007669"/>
    <property type="project" value="TreeGrafter"/>
</dbReference>
<dbReference type="PROSITE" id="PS00061">
    <property type="entry name" value="ADH_SHORT"/>
    <property type="match status" value="1"/>
</dbReference>
<dbReference type="EC" id="1.-.-.-" evidence="4"/>
<dbReference type="Proteomes" id="UP001300383">
    <property type="component" value="Unassembled WGS sequence"/>
</dbReference>
<name>A0AAP4F025_9FIRM</name>
<dbReference type="AlphaFoldDB" id="A0AAP4F025"/>
<dbReference type="Pfam" id="PF00106">
    <property type="entry name" value="adh_short"/>
    <property type="match status" value="1"/>
</dbReference>
<dbReference type="PRINTS" id="PR00080">
    <property type="entry name" value="SDRFAMILY"/>
</dbReference>
<dbReference type="FunFam" id="3.40.50.720:FF:000084">
    <property type="entry name" value="Short-chain dehydrogenase reductase"/>
    <property type="match status" value="1"/>
</dbReference>
<dbReference type="RefSeq" id="WP_283229700.1">
    <property type="nucleotide sequence ID" value="NZ_JASGBQ010000001.1"/>
</dbReference>
<dbReference type="SUPFAM" id="SSF51735">
    <property type="entry name" value="NAD(P)-binding Rossmann-fold domains"/>
    <property type="match status" value="1"/>
</dbReference>
<dbReference type="PRINTS" id="PR00081">
    <property type="entry name" value="GDHRDH"/>
</dbReference>
<keyword evidence="5" id="KW-1185">Reference proteome</keyword>